<evidence type="ECO:0000259" key="1">
    <source>
        <dbReference type="Pfam" id="PF13622"/>
    </source>
</evidence>
<evidence type="ECO:0000313" key="4">
    <source>
        <dbReference type="Proteomes" id="UP000515511"/>
    </source>
</evidence>
<dbReference type="RefSeq" id="WP_185275244.1">
    <property type="nucleotide sequence ID" value="NZ_CP043641.1"/>
</dbReference>
<dbReference type="SUPFAM" id="SSF54637">
    <property type="entry name" value="Thioesterase/thiol ester dehydrase-isomerase"/>
    <property type="match status" value="1"/>
</dbReference>
<name>A0A7G6YBB4_9MICO</name>
<reference evidence="4" key="1">
    <citation type="submission" date="2019-09" db="EMBL/GenBank/DDBJ databases">
        <title>Antimicrobial potential of Antarctic Bacteria.</title>
        <authorList>
            <person name="Benaud N."/>
            <person name="Edwards R.J."/>
            <person name="Ferrari B.C."/>
        </authorList>
    </citation>
    <scope>NUCLEOTIDE SEQUENCE [LARGE SCALE GENOMIC DNA]</scope>
    <source>
        <strain evidence="4">INR9</strain>
    </source>
</reference>
<proteinExistence type="predicted"/>
<dbReference type="InterPro" id="IPR042171">
    <property type="entry name" value="Acyl-CoA_hotdog"/>
</dbReference>
<evidence type="ECO:0000313" key="3">
    <source>
        <dbReference type="EMBL" id="QNE35779.1"/>
    </source>
</evidence>
<dbReference type="InterPro" id="IPR049450">
    <property type="entry name" value="ACOT8-like_C"/>
</dbReference>
<dbReference type="Gene3D" id="2.40.160.210">
    <property type="entry name" value="Acyl-CoA thioesterase, double hotdog domain"/>
    <property type="match status" value="1"/>
</dbReference>
<dbReference type="InterPro" id="IPR049449">
    <property type="entry name" value="TesB_ACOT8-like_N"/>
</dbReference>
<dbReference type="Pfam" id="PF13622">
    <property type="entry name" value="4HBT_3"/>
    <property type="match status" value="1"/>
</dbReference>
<protein>
    <submittedName>
        <fullName evidence="3">Thioesterase family protein</fullName>
    </submittedName>
</protein>
<gene>
    <name evidence="3" type="ORF">F1C12_12005</name>
</gene>
<dbReference type="Pfam" id="PF20789">
    <property type="entry name" value="4HBT_3C"/>
    <property type="match status" value="1"/>
</dbReference>
<dbReference type="EMBL" id="CP043641">
    <property type="protein sequence ID" value="QNE35779.1"/>
    <property type="molecule type" value="Genomic_DNA"/>
</dbReference>
<accession>A0A7G6YBB4</accession>
<sequence length="267" mass="28464">MNADTPIPAAYFVQKSENVFTPTPHAGGAWADDEMHFSPLGGLITHAILRHAAASDGPSLQLARISFDILGFLALDEVQLSVETIRPGRTIELVEATAVIHGRTAVKARAWLLSAFDTAEVAGGAAGPLPSPETATPWSMMEAWQGGYVASLDTRAVRSPEAGRATVWLSTGCELIEGVSVDPVTAWITLVDTANGVAVREHPTRWMFPNVDLTIHLHRAPSGGWLGLDTEVVFGTTGLGITRSVLHDREGAVGFAEQALTVRRLTE</sequence>
<dbReference type="InterPro" id="IPR029069">
    <property type="entry name" value="HotDog_dom_sf"/>
</dbReference>
<dbReference type="AlphaFoldDB" id="A0A7G6YBB4"/>
<dbReference type="Proteomes" id="UP000515511">
    <property type="component" value="Chromosome"/>
</dbReference>
<feature type="domain" description="Acyl-CoA thioesterase-like C-terminal" evidence="2">
    <location>
        <begin position="132"/>
        <end position="262"/>
    </location>
</feature>
<evidence type="ECO:0000259" key="2">
    <source>
        <dbReference type="Pfam" id="PF20789"/>
    </source>
</evidence>
<organism evidence="3 4">
    <name type="scientific">Leifsonia shinshuensis</name>
    <dbReference type="NCBI Taxonomy" id="150026"/>
    <lineage>
        <taxon>Bacteria</taxon>
        <taxon>Bacillati</taxon>
        <taxon>Actinomycetota</taxon>
        <taxon>Actinomycetes</taxon>
        <taxon>Micrococcales</taxon>
        <taxon>Microbacteriaceae</taxon>
        <taxon>Leifsonia</taxon>
    </lineage>
</organism>
<dbReference type="KEGG" id="lse:F1C12_12005"/>
<feature type="domain" description="Acyl-CoA thioesterase-like N-terminal HotDog" evidence="1">
    <location>
        <begin position="34"/>
        <end position="112"/>
    </location>
</feature>